<gene>
    <name evidence="2" type="ORF">E2C01_102201</name>
</gene>
<accession>A0A5B7K7I8</accession>
<keyword evidence="3" id="KW-1185">Reference proteome</keyword>
<comment type="caution">
    <text evidence="2">The sequence shown here is derived from an EMBL/GenBank/DDBJ whole genome shotgun (WGS) entry which is preliminary data.</text>
</comment>
<reference evidence="2 3" key="1">
    <citation type="submission" date="2019-05" db="EMBL/GenBank/DDBJ databases">
        <title>Another draft genome of Portunus trituberculatus and its Hox gene families provides insights of decapod evolution.</title>
        <authorList>
            <person name="Jeong J.-H."/>
            <person name="Song I."/>
            <person name="Kim S."/>
            <person name="Choi T."/>
            <person name="Kim D."/>
            <person name="Ryu S."/>
            <person name="Kim W."/>
        </authorList>
    </citation>
    <scope>NUCLEOTIDE SEQUENCE [LARGE SCALE GENOMIC DNA]</scope>
    <source>
        <tissue evidence="2">Muscle</tissue>
    </source>
</reference>
<evidence type="ECO:0000256" key="1">
    <source>
        <dbReference type="SAM" id="MobiDB-lite"/>
    </source>
</evidence>
<proteinExistence type="predicted"/>
<name>A0A5B7K7I8_PORTR</name>
<organism evidence="2 3">
    <name type="scientific">Portunus trituberculatus</name>
    <name type="common">Swimming crab</name>
    <name type="synonym">Neptunus trituberculatus</name>
    <dbReference type="NCBI Taxonomy" id="210409"/>
    <lineage>
        <taxon>Eukaryota</taxon>
        <taxon>Metazoa</taxon>
        <taxon>Ecdysozoa</taxon>
        <taxon>Arthropoda</taxon>
        <taxon>Crustacea</taxon>
        <taxon>Multicrustacea</taxon>
        <taxon>Malacostraca</taxon>
        <taxon>Eumalacostraca</taxon>
        <taxon>Eucarida</taxon>
        <taxon>Decapoda</taxon>
        <taxon>Pleocyemata</taxon>
        <taxon>Brachyura</taxon>
        <taxon>Eubrachyura</taxon>
        <taxon>Portunoidea</taxon>
        <taxon>Portunidae</taxon>
        <taxon>Portuninae</taxon>
        <taxon>Portunus</taxon>
    </lineage>
</organism>
<dbReference type="AlphaFoldDB" id="A0A5B7K7I8"/>
<protein>
    <submittedName>
        <fullName evidence="2">Uncharacterized protein</fullName>
    </submittedName>
</protein>
<sequence>MSQSPEFNQVKAPVTWWLRDQDLWAAPGSNKCRARRKERGEPRPLVPRASQPWLSCWLVAVTCGRAAPPLPLPSVGDLSLSPAALCQAGPVGASRLTLAYRPMSVAMFLQTHLLLHVATWKTTRRKVKTQDTEEGKSHQQPLGGNEYSIEPQ</sequence>
<dbReference type="EMBL" id="VSRR010150954">
    <property type="protein sequence ID" value="MPD06392.1"/>
    <property type="molecule type" value="Genomic_DNA"/>
</dbReference>
<evidence type="ECO:0000313" key="2">
    <source>
        <dbReference type="EMBL" id="MPD06392.1"/>
    </source>
</evidence>
<dbReference type="Proteomes" id="UP000324222">
    <property type="component" value="Unassembled WGS sequence"/>
</dbReference>
<evidence type="ECO:0000313" key="3">
    <source>
        <dbReference type="Proteomes" id="UP000324222"/>
    </source>
</evidence>
<feature type="region of interest" description="Disordered" evidence="1">
    <location>
        <begin position="124"/>
        <end position="152"/>
    </location>
</feature>
<feature type="compositionally biased region" description="Basic and acidic residues" evidence="1">
    <location>
        <begin position="128"/>
        <end position="137"/>
    </location>
</feature>